<organism evidence="2 3">
    <name type="scientific">Coccidioides immitis (strain RS)</name>
    <name type="common">Valley fever fungus</name>
    <dbReference type="NCBI Taxonomy" id="246410"/>
    <lineage>
        <taxon>Eukaryota</taxon>
        <taxon>Fungi</taxon>
        <taxon>Dikarya</taxon>
        <taxon>Ascomycota</taxon>
        <taxon>Pezizomycotina</taxon>
        <taxon>Eurotiomycetes</taxon>
        <taxon>Eurotiomycetidae</taxon>
        <taxon>Onygenales</taxon>
        <taxon>Onygenaceae</taxon>
        <taxon>Coccidioides</taxon>
    </lineage>
</organism>
<dbReference type="Proteomes" id="UP000001261">
    <property type="component" value="Unassembled WGS sequence"/>
</dbReference>
<evidence type="ECO:0000313" key="2">
    <source>
        <dbReference type="EMBL" id="KJF60331.1"/>
    </source>
</evidence>
<gene>
    <name evidence="2" type="ORF">CIMG_12883</name>
</gene>
<dbReference type="InParanoid" id="A0A0D8JTN7"/>
<proteinExistence type="predicted"/>
<feature type="region of interest" description="Disordered" evidence="1">
    <location>
        <begin position="196"/>
        <end position="227"/>
    </location>
</feature>
<dbReference type="GeneID" id="24164510"/>
<sequence length="265" mass="30700">MARNLASKAIFALNGFSELAWLHEIILRGREIFQETIAVYESFISGVIATKTEYLKIRLNGDNRSRTRFRATRSLDLECSEAPRKSFVVHLNLRSWGSRHIDLRLSMKRNRELRQGKTPQKRDSLARRTKDPPHECHSQRRFRMEIIVQATQAPHSDLFRILVWEKIITTGPKISLKSWPHSCWSLDLLLAQIKPQPSSSKTHRQNGYCDPSRPQKTEFQGRHPSTSPDFTFFGQDIQGFGYELPTKASRQGFEGFDWTGNGKRF</sequence>
<evidence type="ECO:0000313" key="3">
    <source>
        <dbReference type="Proteomes" id="UP000001261"/>
    </source>
</evidence>
<reference evidence="3" key="1">
    <citation type="journal article" date="2009" name="Genome Res.">
        <title>Comparative genomic analyses of the human fungal pathogens Coccidioides and their relatives.</title>
        <authorList>
            <person name="Sharpton T.J."/>
            <person name="Stajich J.E."/>
            <person name="Rounsley S.D."/>
            <person name="Gardner M.J."/>
            <person name="Wortman J.R."/>
            <person name="Jordar V.S."/>
            <person name="Maiti R."/>
            <person name="Kodira C.D."/>
            <person name="Neafsey D.E."/>
            <person name="Zeng Q."/>
            <person name="Hung C.-Y."/>
            <person name="McMahan C."/>
            <person name="Muszewska A."/>
            <person name="Grynberg M."/>
            <person name="Mandel M.A."/>
            <person name="Kellner E.M."/>
            <person name="Barker B.M."/>
            <person name="Galgiani J.N."/>
            <person name="Orbach M.J."/>
            <person name="Kirkland T.N."/>
            <person name="Cole G.T."/>
            <person name="Henn M.R."/>
            <person name="Birren B.W."/>
            <person name="Taylor J.W."/>
        </authorList>
    </citation>
    <scope>NUCLEOTIDE SEQUENCE [LARGE SCALE GENOMIC DNA]</scope>
    <source>
        <strain evidence="3">RS</strain>
    </source>
</reference>
<name>A0A0D8JTN7_COCIM</name>
<dbReference type="VEuPathDB" id="FungiDB:CIMG_12883"/>
<dbReference type="RefSeq" id="XP_004445958.1">
    <property type="nucleotide sequence ID" value="XM_004445901.1"/>
</dbReference>
<feature type="region of interest" description="Disordered" evidence="1">
    <location>
        <begin position="109"/>
        <end position="136"/>
    </location>
</feature>
<accession>A0A0D8JTN7</accession>
<reference evidence="3" key="2">
    <citation type="journal article" date="2010" name="Genome Res.">
        <title>Population genomic sequencing of Coccidioides fungi reveals recent hybridization and transposon control.</title>
        <authorList>
            <person name="Neafsey D.E."/>
            <person name="Barker B.M."/>
            <person name="Sharpton T.J."/>
            <person name="Stajich J.E."/>
            <person name="Park D.J."/>
            <person name="Whiston E."/>
            <person name="Hung C.-Y."/>
            <person name="McMahan C."/>
            <person name="White J."/>
            <person name="Sykes S."/>
            <person name="Heiman D."/>
            <person name="Young S."/>
            <person name="Zeng Q."/>
            <person name="Abouelleil A."/>
            <person name="Aftuck L."/>
            <person name="Bessette D."/>
            <person name="Brown A."/>
            <person name="FitzGerald M."/>
            <person name="Lui A."/>
            <person name="Macdonald J.P."/>
            <person name="Priest M."/>
            <person name="Orbach M.J."/>
            <person name="Galgiani J.N."/>
            <person name="Kirkland T.N."/>
            <person name="Cole G.T."/>
            <person name="Birren B.W."/>
            <person name="Henn M.R."/>
            <person name="Taylor J.W."/>
            <person name="Rounsley S.D."/>
        </authorList>
    </citation>
    <scope>GENOME REANNOTATION</scope>
    <source>
        <strain evidence="3">RS</strain>
    </source>
</reference>
<keyword evidence="3" id="KW-1185">Reference proteome</keyword>
<dbReference type="EMBL" id="GG704911">
    <property type="protein sequence ID" value="KJF60331.1"/>
    <property type="molecule type" value="Genomic_DNA"/>
</dbReference>
<protein>
    <submittedName>
        <fullName evidence="2">Uncharacterized protein</fullName>
    </submittedName>
</protein>
<dbReference type="KEGG" id="cim:CIMG_12883"/>
<evidence type="ECO:0000256" key="1">
    <source>
        <dbReference type="SAM" id="MobiDB-lite"/>
    </source>
</evidence>
<dbReference type="AlphaFoldDB" id="A0A0D8JTN7"/>